<dbReference type="InterPro" id="IPR010730">
    <property type="entry name" value="HET"/>
</dbReference>
<reference evidence="2" key="2">
    <citation type="submission" date="2023-06" db="EMBL/GenBank/DDBJ databases">
        <authorList>
            <consortium name="Lawrence Berkeley National Laboratory"/>
            <person name="Haridas S."/>
            <person name="Hensen N."/>
            <person name="Bonometti L."/>
            <person name="Westerberg I."/>
            <person name="Brannstrom I.O."/>
            <person name="Guillou S."/>
            <person name="Cros-Aarteil S."/>
            <person name="Calhoun S."/>
            <person name="Kuo A."/>
            <person name="Mondo S."/>
            <person name="Pangilinan J."/>
            <person name="Riley R."/>
            <person name="Labutti K."/>
            <person name="Andreopoulos B."/>
            <person name="Lipzen A."/>
            <person name="Chen C."/>
            <person name="Yanf M."/>
            <person name="Daum C."/>
            <person name="Ng V."/>
            <person name="Clum A."/>
            <person name="Steindorff A."/>
            <person name="Ohm R."/>
            <person name="Martin F."/>
            <person name="Silar P."/>
            <person name="Natvig D."/>
            <person name="Lalanne C."/>
            <person name="Gautier V."/>
            <person name="Ament-Velasquez S.L."/>
            <person name="Kruys A."/>
            <person name="Hutchinson M.I."/>
            <person name="Powell A.J."/>
            <person name="Barry K."/>
            <person name="Miller A.N."/>
            <person name="Grigoriev I.V."/>
            <person name="Debuchy R."/>
            <person name="Gladieux P."/>
            <person name="Thoren M.H."/>
            <person name="Johannesson H."/>
        </authorList>
    </citation>
    <scope>NUCLEOTIDE SEQUENCE</scope>
    <source>
        <strain evidence="2">CBS 314.62</strain>
    </source>
</reference>
<dbReference type="EMBL" id="JAULSO010000002">
    <property type="protein sequence ID" value="KAK3688737.1"/>
    <property type="molecule type" value="Genomic_DNA"/>
</dbReference>
<comment type="caution">
    <text evidence="2">The sequence shown here is derived from an EMBL/GenBank/DDBJ whole genome shotgun (WGS) entry which is preliminary data.</text>
</comment>
<dbReference type="Pfam" id="PF06985">
    <property type="entry name" value="HET"/>
    <property type="match status" value="1"/>
</dbReference>
<organism evidence="2 3">
    <name type="scientific">Podospora appendiculata</name>
    <dbReference type="NCBI Taxonomy" id="314037"/>
    <lineage>
        <taxon>Eukaryota</taxon>
        <taxon>Fungi</taxon>
        <taxon>Dikarya</taxon>
        <taxon>Ascomycota</taxon>
        <taxon>Pezizomycotina</taxon>
        <taxon>Sordariomycetes</taxon>
        <taxon>Sordariomycetidae</taxon>
        <taxon>Sordariales</taxon>
        <taxon>Podosporaceae</taxon>
        <taxon>Podospora</taxon>
    </lineage>
</organism>
<reference evidence="2" key="1">
    <citation type="journal article" date="2023" name="Mol. Phylogenet. Evol.">
        <title>Genome-scale phylogeny and comparative genomics of the fungal order Sordariales.</title>
        <authorList>
            <person name="Hensen N."/>
            <person name="Bonometti L."/>
            <person name="Westerberg I."/>
            <person name="Brannstrom I.O."/>
            <person name="Guillou S."/>
            <person name="Cros-Aarteil S."/>
            <person name="Calhoun S."/>
            <person name="Haridas S."/>
            <person name="Kuo A."/>
            <person name="Mondo S."/>
            <person name="Pangilinan J."/>
            <person name="Riley R."/>
            <person name="LaButti K."/>
            <person name="Andreopoulos B."/>
            <person name="Lipzen A."/>
            <person name="Chen C."/>
            <person name="Yan M."/>
            <person name="Daum C."/>
            <person name="Ng V."/>
            <person name="Clum A."/>
            <person name="Steindorff A."/>
            <person name="Ohm R.A."/>
            <person name="Martin F."/>
            <person name="Silar P."/>
            <person name="Natvig D.O."/>
            <person name="Lalanne C."/>
            <person name="Gautier V."/>
            <person name="Ament-Velasquez S.L."/>
            <person name="Kruys A."/>
            <person name="Hutchinson M.I."/>
            <person name="Powell A.J."/>
            <person name="Barry K."/>
            <person name="Miller A.N."/>
            <person name="Grigoriev I.V."/>
            <person name="Debuchy R."/>
            <person name="Gladieux P."/>
            <person name="Hiltunen Thoren M."/>
            <person name="Johannesson H."/>
        </authorList>
    </citation>
    <scope>NUCLEOTIDE SEQUENCE</scope>
    <source>
        <strain evidence="2">CBS 314.62</strain>
    </source>
</reference>
<dbReference type="AlphaFoldDB" id="A0AAE0XA10"/>
<dbReference type="PANTHER" id="PTHR10622:SF12">
    <property type="entry name" value="HET DOMAIN-CONTAINING PROTEIN"/>
    <property type="match status" value="1"/>
</dbReference>
<name>A0AAE0XA10_9PEZI</name>
<proteinExistence type="predicted"/>
<feature type="domain" description="Heterokaryon incompatibility" evidence="1">
    <location>
        <begin position="20"/>
        <end position="141"/>
    </location>
</feature>
<dbReference type="PANTHER" id="PTHR10622">
    <property type="entry name" value="HET DOMAIN-CONTAINING PROTEIN"/>
    <property type="match status" value="1"/>
</dbReference>
<protein>
    <submittedName>
        <fullName evidence="2">Heterokaryon incompatibility protein-domain-containing protein</fullName>
    </submittedName>
</protein>
<evidence type="ECO:0000259" key="1">
    <source>
        <dbReference type="Pfam" id="PF06985"/>
    </source>
</evidence>
<gene>
    <name evidence="2" type="ORF">B0T22DRAFT_535853</name>
</gene>
<evidence type="ECO:0000313" key="2">
    <source>
        <dbReference type="EMBL" id="KAK3688737.1"/>
    </source>
</evidence>
<accession>A0AAE0XA10</accession>
<dbReference type="Proteomes" id="UP001270362">
    <property type="component" value="Unassembled WGS sequence"/>
</dbReference>
<evidence type="ECO:0000313" key="3">
    <source>
        <dbReference type="Proteomes" id="UP001270362"/>
    </source>
</evidence>
<keyword evidence="3" id="KW-1185">Reference proteome</keyword>
<sequence length="608" mass="67876">MWLINTRTYALENIHHVPQYAILSHTWDDGEVSFNDMKTPVVAMCRPGWAKIAGTCRLAAERGLAYAWVDTCCIDKSSSAELTEAINSMFKWYQRSTVCYVYLSDLRVPTSAMPESKAYTEALHNSLGYCRWFTRGWTLQELLAPGLVDFFDADWVSVGTTVSLLHQLAHITNIDRDVLSGATALASVPVGRRMSWAAYRETTRPEDLAYCLLGIFGVNMPMIYGEGDKAFIRLQEAIAQDNDDFSLFAWSDTNLSPSYQPYQGILAKTPAQFANCHDLWNINDPLGHESRSFAITNRGVEFRTYLKLDRENGDYCMHLGCRDGAPGISVGPRAVVIRLLKTPLGFIRHRTRAVAYDHDQIGGYSPSTAADTWDVFPRSVKIPKLLSSVELQLFPTLFFNMVRVRLSSSQQWNCTITPFDPRSKLGAAESLSSSCWDPCTASFLTGGNEWFTGLLYLSFAAYPSDTSVPPVLLFCGFETSANPHASRKKPWVTVHGEAAWRTPDNETLGFDVLYMHDVMPQIHQMHFSRFLSHAGRFVRRGLDNGKVLRRSIANYGSGLSVSVSVTTMERQMESVHTISVEVKHIENREAVDLGKNADGVGLGILPVG</sequence>